<sequence>MTAAKQSPEWVQRVTAIVLRGAGRHFVAGHGGPRGRDINNKSVANHGVAA</sequence>
<comment type="caution">
    <text evidence="2">The sequence shown here is derived from an EMBL/GenBank/DDBJ whole genome shotgun (WGS) entry which is preliminary data.</text>
</comment>
<evidence type="ECO:0000313" key="2">
    <source>
        <dbReference type="EMBL" id="PSL08753.1"/>
    </source>
</evidence>
<evidence type="ECO:0000313" key="3">
    <source>
        <dbReference type="Proteomes" id="UP000242133"/>
    </source>
</evidence>
<name>A0A2P8EH38_9GAMM</name>
<keyword evidence="3" id="KW-1185">Reference proteome</keyword>
<dbReference type="EMBL" id="PYGI01000041">
    <property type="protein sequence ID" value="PSL08753.1"/>
    <property type="molecule type" value="Genomic_DNA"/>
</dbReference>
<accession>A0A2P8EH38</accession>
<reference evidence="2 3" key="1">
    <citation type="submission" date="2018-03" db="EMBL/GenBank/DDBJ databases">
        <title>Genomic Encyclopedia of Archaeal and Bacterial Type Strains, Phase II (KMG-II): from individual species to whole genera.</title>
        <authorList>
            <person name="Goeker M."/>
        </authorList>
    </citation>
    <scope>NUCLEOTIDE SEQUENCE [LARGE SCALE GENOMIC DNA]</scope>
    <source>
        <strain evidence="2 3">DSM 17586</strain>
    </source>
</reference>
<gene>
    <name evidence="2" type="ORF">CLV44_1412</name>
</gene>
<evidence type="ECO:0000256" key="1">
    <source>
        <dbReference type="SAM" id="MobiDB-lite"/>
    </source>
</evidence>
<dbReference type="AlphaFoldDB" id="A0A2P8EH38"/>
<feature type="region of interest" description="Disordered" evidence="1">
    <location>
        <begin position="28"/>
        <end position="50"/>
    </location>
</feature>
<proteinExistence type="predicted"/>
<protein>
    <submittedName>
        <fullName evidence="2">Uncharacterized protein</fullName>
    </submittedName>
</protein>
<dbReference type="RefSeq" id="WP_170069386.1">
    <property type="nucleotide sequence ID" value="NZ_PYGI01000041.1"/>
</dbReference>
<dbReference type="Proteomes" id="UP000242133">
    <property type="component" value="Unassembled WGS sequence"/>
</dbReference>
<organism evidence="2 3">
    <name type="scientific">Marinobacterium halophilum</name>
    <dbReference type="NCBI Taxonomy" id="267374"/>
    <lineage>
        <taxon>Bacteria</taxon>
        <taxon>Pseudomonadati</taxon>
        <taxon>Pseudomonadota</taxon>
        <taxon>Gammaproteobacteria</taxon>
        <taxon>Oceanospirillales</taxon>
        <taxon>Oceanospirillaceae</taxon>
        <taxon>Marinobacterium</taxon>
    </lineage>
</organism>